<dbReference type="InterPro" id="IPR050794">
    <property type="entry name" value="CPA2_transporter"/>
</dbReference>
<name>A0A0E0ID28_ORYNI</name>
<evidence type="ECO:0000313" key="6">
    <source>
        <dbReference type="EnsemblPlants" id="ONIVA08G19260.1"/>
    </source>
</evidence>
<keyword evidence="4" id="KW-0406">Ion transport</keyword>
<feature type="region of interest" description="Disordered" evidence="5">
    <location>
        <begin position="18"/>
        <end position="46"/>
    </location>
</feature>
<evidence type="ECO:0000256" key="4">
    <source>
        <dbReference type="ARBA" id="ARBA00023065"/>
    </source>
</evidence>
<dbReference type="STRING" id="4536.A0A0E0ID28"/>
<reference evidence="6" key="1">
    <citation type="submission" date="2015-04" db="UniProtKB">
        <authorList>
            <consortium name="EnsemblPlants"/>
        </authorList>
    </citation>
    <scope>IDENTIFICATION</scope>
    <source>
        <strain evidence="6">SL10</strain>
    </source>
</reference>
<dbReference type="GO" id="GO:0006813">
    <property type="term" value="P:potassium ion transport"/>
    <property type="evidence" value="ECO:0007669"/>
    <property type="project" value="UniProtKB-KW"/>
</dbReference>
<evidence type="ECO:0000256" key="1">
    <source>
        <dbReference type="ARBA" id="ARBA00022448"/>
    </source>
</evidence>
<dbReference type="PANTHER" id="PTHR32468:SF30">
    <property type="entry name" value="OS12G0109150 PROTEIN"/>
    <property type="match status" value="1"/>
</dbReference>
<evidence type="ECO:0000256" key="3">
    <source>
        <dbReference type="ARBA" id="ARBA00022958"/>
    </source>
</evidence>
<evidence type="ECO:0000256" key="2">
    <source>
        <dbReference type="ARBA" id="ARBA00022538"/>
    </source>
</evidence>
<dbReference type="eggNOG" id="KOG1650">
    <property type="taxonomic scope" value="Eukaryota"/>
</dbReference>
<evidence type="ECO:0000256" key="5">
    <source>
        <dbReference type="SAM" id="MobiDB-lite"/>
    </source>
</evidence>
<keyword evidence="1" id="KW-0813">Transport</keyword>
<feature type="compositionally biased region" description="Basic and acidic residues" evidence="5">
    <location>
        <begin position="27"/>
        <end position="45"/>
    </location>
</feature>
<organism evidence="6">
    <name type="scientific">Oryza nivara</name>
    <name type="common">Indian wild rice</name>
    <name type="synonym">Oryza sativa f. spontanea</name>
    <dbReference type="NCBI Taxonomy" id="4536"/>
    <lineage>
        <taxon>Eukaryota</taxon>
        <taxon>Viridiplantae</taxon>
        <taxon>Streptophyta</taxon>
        <taxon>Embryophyta</taxon>
        <taxon>Tracheophyta</taxon>
        <taxon>Spermatophyta</taxon>
        <taxon>Magnoliopsida</taxon>
        <taxon>Liliopsida</taxon>
        <taxon>Poales</taxon>
        <taxon>Poaceae</taxon>
        <taxon>BOP clade</taxon>
        <taxon>Oryzoideae</taxon>
        <taxon>Oryzeae</taxon>
        <taxon>Oryzinae</taxon>
        <taxon>Oryza</taxon>
    </lineage>
</organism>
<dbReference type="EnsemblPlants" id="ONIVA08G19260.1">
    <property type="protein sequence ID" value="ONIVA08G19260.1"/>
    <property type="gene ID" value="ONIVA08G19260"/>
</dbReference>
<protein>
    <submittedName>
        <fullName evidence="6">Uncharacterized protein</fullName>
    </submittedName>
</protein>
<proteinExistence type="predicted"/>
<keyword evidence="2" id="KW-0633">Potassium transport</keyword>
<dbReference type="Proteomes" id="UP000006591">
    <property type="component" value="Chromosome 8"/>
</dbReference>
<dbReference type="GO" id="GO:0098662">
    <property type="term" value="P:inorganic cation transmembrane transport"/>
    <property type="evidence" value="ECO:0007669"/>
    <property type="project" value="TreeGrafter"/>
</dbReference>
<sequence>MVGVHRRGALLLHAVQGGHHAGADAQHPGHREGGRHQQLGGHDEGDGGALLDGSTLTLSMVVITAVATPLIKLLYDLSGRFGRAKRRTMEGWRPNAELRVMACLFSEDHAAPLLNLIEESGSSRDAPMSLIVLHLTEVKEQLWQPDAVADVLVELDLLNSELGRIALNASLITEALELFVVLCVAGKMQQMDRMGWDGMGWDGMEWDEMSRYSPTPTFMTNDVGSCMHISICTAHRSTGYERPWALARSVFAACASACPHTGH</sequence>
<reference evidence="6" key="2">
    <citation type="submission" date="2018-04" db="EMBL/GenBank/DDBJ databases">
        <title>OnivRS2 (Oryza nivara Reference Sequence Version 2).</title>
        <authorList>
            <person name="Zhang J."/>
            <person name="Kudrna D."/>
            <person name="Lee S."/>
            <person name="Talag J."/>
            <person name="Rajasekar S."/>
            <person name="Welchert J."/>
            <person name="Hsing Y.-I."/>
            <person name="Wing R.A."/>
        </authorList>
    </citation>
    <scope>NUCLEOTIDE SEQUENCE [LARGE SCALE GENOMIC DNA]</scope>
    <source>
        <strain evidence="6">SL10</strain>
    </source>
</reference>
<accession>A0A0E0ID28</accession>
<dbReference type="HOGENOM" id="CLU_092607_0_0_1"/>
<dbReference type="PANTHER" id="PTHR32468">
    <property type="entry name" value="CATION/H + ANTIPORTER"/>
    <property type="match status" value="1"/>
</dbReference>
<dbReference type="GO" id="GO:0012505">
    <property type="term" value="C:endomembrane system"/>
    <property type="evidence" value="ECO:0007669"/>
    <property type="project" value="TreeGrafter"/>
</dbReference>
<dbReference type="AlphaFoldDB" id="A0A0E0ID28"/>
<dbReference type="OMA" id="MEGWRPN"/>
<keyword evidence="7" id="KW-1185">Reference proteome</keyword>
<dbReference type="Gramene" id="ONIVA08G19260.1">
    <property type="protein sequence ID" value="ONIVA08G19260.1"/>
    <property type="gene ID" value="ONIVA08G19260"/>
</dbReference>
<evidence type="ECO:0000313" key="7">
    <source>
        <dbReference type="Proteomes" id="UP000006591"/>
    </source>
</evidence>
<dbReference type="GO" id="GO:0006885">
    <property type="term" value="P:regulation of pH"/>
    <property type="evidence" value="ECO:0007669"/>
    <property type="project" value="TreeGrafter"/>
</dbReference>
<keyword evidence="3" id="KW-0630">Potassium</keyword>